<dbReference type="Proteomes" id="UP000015104">
    <property type="component" value="Unassembled WGS sequence"/>
</dbReference>
<reference evidence="3" key="2">
    <citation type="submission" date="2015-06" db="UniProtKB">
        <authorList>
            <consortium name="EnsemblMetazoa"/>
        </authorList>
    </citation>
    <scope>IDENTIFICATION</scope>
</reference>
<dbReference type="STRING" id="32264.T1K1E1"/>
<dbReference type="GO" id="GO:0005509">
    <property type="term" value="F:calcium ion binding"/>
    <property type="evidence" value="ECO:0007669"/>
    <property type="project" value="InterPro"/>
</dbReference>
<dbReference type="SUPFAM" id="SSF47473">
    <property type="entry name" value="EF-hand"/>
    <property type="match status" value="1"/>
</dbReference>
<sequence>MSDILDSMLIMIGDVSPKLIDPKERVDQIFSELDRNNDNRLSLDEFLEGSKSDPRIVQTLSLNNIL</sequence>
<dbReference type="EMBL" id="CAEY01001351">
    <property type="status" value="NOT_ANNOTATED_CDS"/>
    <property type="molecule type" value="Genomic_DNA"/>
</dbReference>
<evidence type="ECO:0000256" key="1">
    <source>
        <dbReference type="ARBA" id="ARBA00022837"/>
    </source>
</evidence>
<keyword evidence="1" id="KW-0106">Calcium</keyword>
<protein>
    <recommendedName>
        <fullName evidence="2">EF-hand domain-containing protein</fullName>
    </recommendedName>
</protein>
<evidence type="ECO:0000313" key="4">
    <source>
        <dbReference type="Proteomes" id="UP000015104"/>
    </source>
</evidence>
<dbReference type="eggNOG" id="KOG0044">
    <property type="taxonomic scope" value="Eukaryota"/>
</dbReference>
<organism evidence="3 4">
    <name type="scientific">Tetranychus urticae</name>
    <name type="common">Two-spotted spider mite</name>
    <dbReference type="NCBI Taxonomy" id="32264"/>
    <lineage>
        <taxon>Eukaryota</taxon>
        <taxon>Metazoa</taxon>
        <taxon>Ecdysozoa</taxon>
        <taxon>Arthropoda</taxon>
        <taxon>Chelicerata</taxon>
        <taxon>Arachnida</taxon>
        <taxon>Acari</taxon>
        <taxon>Acariformes</taxon>
        <taxon>Trombidiformes</taxon>
        <taxon>Prostigmata</taxon>
        <taxon>Eleutherengona</taxon>
        <taxon>Raphignathae</taxon>
        <taxon>Tetranychoidea</taxon>
        <taxon>Tetranychidae</taxon>
        <taxon>Tetranychus</taxon>
    </lineage>
</organism>
<proteinExistence type="predicted"/>
<dbReference type="InterPro" id="IPR011992">
    <property type="entry name" value="EF-hand-dom_pair"/>
</dbReference>
<name>T1K1E1_TETUR</name>
<dbReference type="InterPro" id="IPR002048">
    <property type="entry name" value="EF_hand_dom"/>
</dbReference>
<dbReference type="HOGENOM" id="CLU_072366_5_1_1"/>
<accession>T1K1E1</accession>
<reference evidence="4" key="1">
    <citation type="submission" date="2011-08" db="EMBL/GenBank/DDBJ databases">
        <authorList>
            <person name="Rombauts S."/>
        </authorList>
    </citation>
    <scope>NUCLEOTIDE SEQUENCE</scope>
    <source>
        <strain evidence="4">London</strain>
    </source>
</reference>
<keyword evidence="4" id="KW-1185">Reference proteome</keyword>
<dbReference type="PROSITE" id="PS00018">
    <property type="entry name" value="EF_HAND_1"/>
    <property type="match status" value="1"/>
</dbReference>
<dbReference type="AlphaFoldDB" id="T1K1E1"/>
<dbReference type="PROSITE" id="PS50222">
    <property type="entry name" value="EF_HAND_2"/>
    <property type="match status" value="1"/>
</dbReference>
<dbReference type="Pfam" id="PF00036">
    <property type="entry name" value="EF-hand_1"/>
    <property type="match status" value="1"/>
</dbReference>
<evidence type="ECO:0000259" key="2">
    <source>
        <dbReference type="PROSITE" id="PS50222"/>
    </source>
</evidence>
<dbReference type="SMART" id="SM00054">
    <property type="entry name" value="EFh"/>
    <property type="match status" value="1"/>
</dbReference>
<feature type="domain" description="EF-hand" evidence="2">
    <location>
        <begin position="21"/>
        <end position="56"/>
    </location>
</feature>
<dbReference type="InterPro" id="IPR018247">
    <property type="entry name" value="EF_Hand_1_Ca_BS"/>
</dbReference>
<dbReference type="Gene3D" id="1.10.238.10">
    <property type="entry name" value="EF-hand"/>
    <property type="match status" value="1"/>
</dbReference>
<dbReference type="EnsemblMetazoa" id="tetur04g01070.1">
    <property type="protein sequence ID" value="tetur04g01070.1"/>
    <property type="gene ID" value="tetur04g01070"/>
</dbReference>
<evidence type="ECO:0000313" key="3">
    <source>
        <dbReference type="EnsemblMetazoa" id="tetur04g01070.1"/>
    </source>
</evidence>
<dbReference type="PRINTS" id="PR00450">
    <property type="entry name" value="RECOVERIN"/>
</dbReference>